<dbReference type="KEGG" id="mhk:DFR87_08005"/>
<dbReference type="InterPro" id="IPR039653">
    <property type="entry name" value="Prenyltransferase"/>
</dbReference>
<dbReference type="AlphaFoldDB" id="A0A2U9IU82"/>
<dbReference type="STRING" id="1293036.GCA_001315825_00103"/>
<name>A0A2U9IU82_9CREN</name>
<dbReference type="PANTHER" id="PTHR11048:SF28">
    <property type="entry name" value="4-HYDROXYBENZOATE POLYPRENYLTRANSFERASE, MITOCHONDRIAL"/>
    <property type="match status" value="1"/>
</dbReference>
<evidence type="ECO:0000256" key="1">
    <source>
        <dbReference type="ARBA" id="ARBA00001946"/>
    </source>
</evidence>
<protein>
    <submittedName>
        <fullName evidence="9">4-hydroxybenzoate octaprenyltransferase</fullName>
    </submittedName>
</protein>
<evidence type="ECO:0000256" key="8">
    <source>
        <dbReference type="SAM" id="Phobius"/>
    </source>
</evidence>
<dbReference type="CDD" id="cd13959">
    <property type="entry name" value="PT_UbiA_COQ2"/>
    <property type="match status" value="1"/>
</dbReference>
<evidence type="ECO:0000256" key="3">
    <source>
        <dbReference type="ARBA" id="ARBA00005985"/>
    </source>
</evidence>
<organism evidence="9 10">
    <name type="scientific">Metallosphaera hakonensis JCM 8857 = DSM 7519</name>
    <dbReference type="NCBI Taxonomy" id="1293036"/>
    <lineage>
        <taxon>Archaea</taxon>
        <taxon>Thermoproteota</taxon>
        <taxon>Thermoprotei</taxon>
        <taxon>Sulfolobales</taxon>
        <taxon>Sulfolobaceae</taxon>
        <taxon>Metallosphaera</taxon>
    </lineage>
</organism>
<comment type="cofactor">
    <cofactor evidence="1">
        <name>Mg(2+)</name>
        <dbReference type="ChEBI" id="CHEBI:18420"/>
    </cofactor>
</comment>
<keyword evidence="4 9" id="KW-0808">Transferase</keyword>
<dbReference type="NCBIfam" id="TIGR01475">
    <property type="entry name" value="ubiA_other"/>
    <property type="match status" value="1"/>
</dbReference>
<dbReference type="InterPro" id="IPR000537">
    <property type="entry name" value="UbiA_prenyltransferase"/>
</dbReference>
<dbReference type="GeneID" id="36835277"/>
<sequence>MSWDPGGATASQSKLYVYLKFLRMEQTFFSLPMAYLGALVAIRGIPSPSVLLLIFSALFFLRIAGMTNDNLADKEIDSRNPRTKTRPLVTGAITTKEAKILIAIGLAGFFISAYLVNIWAFILSPIVALVTMTYPYMKRFTAFANYQIATVQGLAVFSGAVASLGVSASSLTQVLGSVPWLFVIATILWAVGFDLYNHIPDADFDRKMGLHSFAVVLGNRALTFAGLNQLFSVILDLSADFVYNLGPISYVSTILHGAIMAYAFYLASRNQFGKAFYYNIYSSVVLGVGIDLDILLGIPFM</sequence>
<evidence type="ECO:0000313" key="10">
    <source>
        <dbReference type="Proteomes" id="UP000247586"/>
    </source>
</evidence>
<reference evidence="10" key="2">
    <citation type="submission" date="2020-03" db="EMBL/GenBank/DDBJ databases">
        <title>Complete Genome Sequences of Extremely Thermoacidophilic, Metal-Mobilizing Type-Strain Members of the Archaeal Family Sulfolobaceae: Acidianus brierleyi DSM-1651T, Acidianus sulfidivorans DSM-18786T, Metallosphaera hakonensis DSM-7519T, and Metallosphaera prunae DSM-10039T.</title>
        <authorList>
            <person name="Counts J.A."/>
            <person name="Kelly R.M."/>
        </authorList>
    </citation>
    <scope>NUCLEOTIDE SEQUENCE [LARGE SCALE GENOMIC DNA]</scope>
    <source>
        <strain evidence="10">HO1-1</strain>
    </source>
</reference>
<evidence type="ECO:0000256" key="4">
    <source>
        <dbReference type="ARBA" id="ARBA00022679"/>
    </source>
</evidence>
<keyword evidence="5 8" id="KW-0812">Transmembrane</keyword>
<keyword evidence="6 8" id="KW-1133">Transmembrane helix</keyword>
<reference evidence="9 10" key="1">
    <citation type="submission" date="2018-05" db="EMBL/GenBank/DDBJ databases">
        <title>Complete Genome Sequences of Extremely Thermoacidophilic, Metal-Mobilizing Type-Strain Members of the Archaeal Family Sulfolobaceae: Acidianus brierleyi DSM-1651T, Acidianus sulfidivorans DSM-18786T, Metallosphaera hakonensis DSM-7519T, and Metallosphaera prunae DSM-10039T.</title>
        <authorList>
            <person name="Counts J.A."/>
            <person name="Kelly R.M."/>
        </authorList>
    </citation>
    <scope>NUCLEOTIDE SEQUENCE [LARGE SCALE GENOMIC DNA]</scope>
    <source>
        <strain evidence="9 10">HO1-1</strain>
    </source>
</reference>
<keyword evidence="7 8" id="KW-0472">Membrane</keyword>
<reference evidence="10" key="3">
    <citation type="submission" date="2020-03" db="EMBL/GenBank/DDBJ databases">
        <title>Sequencing and Assembly of Multiple Reported Metal-Biooxidizing Members of the Extremely Thermoacidophilic Archaeal Family Sulfolobaceae.</title>
        <authorList>
            <person name="Counts J.A."/>
            <person name="Kelly R.M."/>
        </authorList>
    </citation>
    <scope>NUCLEOTIDE SEQUENCE [LARGE SCALE GENOMIC DNA]</scope>
    <source>
        <strain evidence="10">HO1-1</strain>
    </source>
</reference>
<dbReference type="NCBIfam" id="NF009609">
    <property type="entry name" value="PRK13106.1"/>
    <property type="match status" value="1"/>
</dbReference>
<dbReference type="InterPro" id="IPR006371">
    <property type="entry name" value="Polyprenyltransferase_UbiA-li"/>
</dbReference>
<feature type="transmembrane region" description="Helical" evidence="8">
    <location>
        <begin position="88"/>
        <end position="112"/>
    </location>
</feature>
<evidence type="ECO:0000256" key="7">
    <source>
        <dbReference type="ARBA" id="ARBA00023136"/>
    </source>
</evidence>
<evidence type="ECO:0000256" key="5">
    <source>
        <dbReference type="ARBA" id="ARBA00022692"/>
    </source>
</evidence>
<dbReference type="EMBL" id="CP029287">
    <property type="protein sequence ID" value="AWR99641.1"/>
    <property type="molecule type" value="Genomic_DNA"/>
</dbReference>
<comment type="similarity">
    <text evidence="3">Belongs to the UbiA prenyltransferase family.</text>
</comment>
<feature type="transmembrane region" description="Helical" evidence="8">
    <location>
        <begin position="149"/>
        <end position="171"/>
    </location>
</feature>
<dbReference type="InterPro" id="IPR044878">
    <property type="entry name" value="UbiA_sf"/>
</dbReference>
<gene>
    <name evidence="9" type="primary">ubiA</name>
    <name evidence="9" type="ORF">DFR87_08005</name>
</gene>
<dbReference type="OrthoDB" id="56630at2157"/>
<feature type="transmembrane region" description="Helical" evidence="8">
    <location>
        <begin position="278"/>
        <end position="300"/>
    </location>
</feature>
<evidence type="ECO:0000256" key="2">
    <source>
        <dbReference type="ARBA" id="ARBA00004651"/>
    </source>
</evidence>
<comment type="subcellular location">
    <subcellularLocation>
        <location evidence="2">Cell membrane</location>
        <topology evidence="2">Multi-pass membrane protein</topology>
    </subcellularLocation>
</comment>
<dbReference type="Pfam" id="PF01040">
    <property type="entry name" value="UbiA"/>
    <property type="match status" value="1"/>
</dbReference>
<evidence type="ECO:0000256" key="6">
    <source>
        <dbReference type="ARBA" id="ARBA00022989"/>
    </source>
</evidence>
<dbReference type="RefSeq" id="WP_054836017.1">
    <property type="nucleotide sequence ID" value="NZ_BBBA01000001.1"/>
</dbReference>
<feature type="transmembrane region" description="Helical" evidence="8">
    <location>
        <begin position="247"/>
        <end position="266"/>
    </location>
</feature>
<accession>A0A2U9IU82</accession>
<dbReference type="PANTHER" id="PTHR11048">
    <property type="entry name" value="PRENYLTRANSFERASES"/>
    <property type="match status" value="1"/>
</dbReference>
<dbReference type="GO" id="GO:0016765">
    <property type="term" value="F:transferase activity, transferring alkyl or aryl (other than methyl) groups"/>
    <property type="evidence" value="ECO:0007669"/>
    <property type="project" value="InterPro"/>
</dbReference>
<feature type="transmembrane region" description="Helical" evidence="8">
    <location>
        <begin position="177"/>
        <end position="196"/>
    </location>
</feature>
<proteinExistence type="inferred from homology"/>
<dbReference type="Gene3D" id="1.20.120.1780">
    <property type="entry name" value="UbiA prenyltransferase"/>
    <property type="match status" value="1"/>
</dbReference>
<dbReference type="GO" id="GO:0005886">
    <property type="term" value="C:plasma membrane"/>
    <property type="evidence" value="ECO:0007669"/>
    <property type="project" value="UniProtKB-SubCell"/>
</dbReference>
<dbReference type="FunFam" id="1.10.357.140:FF:000008">
    <property type="entry name" value="4-hydroxybenzoate octaprenyltransferase"/>
    <property type="match status" value="1"/>
</dbReference>
<dbReference type="Proteomes" id="UP000247586">
    <property type="component" value="Chromosome"/>
</dbReference>
<dbReference type="Gene3D" id="1.10.357.140">
    <property type="entry name" value="UbiA prenyltransferase"/>
    <property type="match status" value="1"/>
</dbReference>
<keyword evidence="10" id="KW-1185">Reference proteome</keyword>
<evidence type="ECO:0000313" key="9">
    <source>
        <dbReference type="EMBL" id="AWR99641.1"/>
    </source>
</evidence>